<evidence type="ECO:0000313" key="4">
    <source>
        <dbReference type="EMBL" id="KJF43980.1"/>
    </source>
</evidence>
<evidence type="ECO:0000256" key="1">
    <source>
        <dbReference type="ARBA" id="ARBA00004370"/>
    </source>
</evidence>
<evidence type="ECO:0000256" key="2">
    <source>
        <dbReference type="ARBA" id="ARBA00023136"/>
    </source>
</evidence>
<dbReference type="OrthoDB" id="9768717at2"/>
<proteinExistence type="predicted"/>
<dbReference type="Pfam" id="PF01103">
    <property type="entry name" value="Omp85"/>
    <property type="match status" value="1"/>
</dbReference>
<feature type="domain" description="Bacterial surface antigen (D15)" evidence="3">
    <location>
        <begin position="127"/>
        <end position="323"/>
    </location>
</feature>
<dbReference type="InterPro" id="IPR000184">
    <property type="entry name" value="Bac_surfAg_D15"/>
</dbReference>
<organism evidence="4 5">
    <name type="scientific">Draconibacterium sediminis</name>
    <dbReference type="NCBI Taxonomy" id="1544798"/>
    <lineage>
        <taxon>Bacteria</taxon>
        <taxon>Pseudomonadati</taxon>
        <taxon>Bacteroidota</taxon>
        <taxon>Bacteroidia</taxon>
        <taxon>Marinilabiliales</taxon>
        <taxon>Prolixibacteraceae</taxon>
        <taxon>Draconibacterium</taxon>
    </lineage>
</organism>
<name>A0A0D8JAF0_9BACT</name>
<accession>A0A0D8JAF0</accession>
<dbReference type="EMBL" id="JRHC01000001">
    <property type="protein sequence ID" value="KJF43980.1"/>
    <property type="molecule type" value="Genomic_DNA"/>
</dbReference>
<reference evidence="4 5" key="1">
    <citation type="submission" date="2014-09" db="EMBL/GenBank/DDBJ databases">
        <title>Draft Genome Sequence of Draconibacterium sp. JN14CK-3.</title>
        <authorList>
            <person name="Dong C."/>
            <person name="Lai Q."/>
            <person name="Shao Z."/>
        </authorList>
    </citation>
    <scope>NUCLEOTIDE SEQUENCE [LARGE SCALE GENOMIC DNA]</scope>
    <source>
        <strain evidence="4 5">JN14CK-3</strain>
    </source>
</reference>
<dbReference type="Gene3D" id="3.10.20.310">
    <property type="entry name" value="membrane protein fhac"/>
    <property type="match status" value="1"/>
</dbReference>
<dbReference type="Gene3D" id="2.40.160.50">
    <property type="entry name" value="membrane protein fhac: a member of the omp85/tpsb transporter family"/>
    <property type="match status" value="1"/>
</dbReference>
<comment type="caution">
    <text evidence="4">The sequence shown here is derived from an EMBL/GenBank/DDBJ whole genome shotgun (WGS) entry which is preliminary data.</text>
</comment>
<dbReference type="AlphaFoldDB" id="A0A0D8JAF0"/>
<keyword evidence="5" id="KW-1185">Reference proteome</keyword>
<dbReference type="STRING" id="1544798.LH29_00045"/>
<dbReference type="RefSeq" id="WP_045025471.1">
    <property type="nucleotide sequence ID" value="NZ_JRHC01000001.1"/>
</dbReference>
<dbReference type="Proteomes" id="UP000032544">
    <property type="component" value="Unassembled WGS sequence"/>
</dbReference>
<gene>
    <name evidence="4" type="ORF">LH29_00045</name>
</gene>
<comment type="subcellular location">
    <subcellularLocation>
        <location evidence="1">Membrane</location>
    </subcellularLocation>
</comment>
<sequence>MSKNIYLIIFLLYIFTDVFSQENKPTENWQIDSIAIHKNWRTKDKIILEELLFSIGDTVSEETLNRSISRIWNTGNFASVSYSVDSVSLTNHVLILTTKDAFNLVPYVTISGNKDDKKVSMGFSDENFLGRNINLGLNGSIGTYKSSYKLSVGIPRQLLHKNMTLSFLASGSTGNNFRYKNNKKVSAIAYHAKQFSGNVGNPWHTDYKYTFSPNFGWNLFQHKTDTSLIDTDIPLVADYTVNYLALSVSESIGLINRIRHQHNGYSISASYTAGIGLDKNSPAYHEFDFGASYYNTLNRVVELAASFSTGYTTSTLPSLLHYLNSNDVKGIVNGQESGKGSYNIKLNGGFTYLYYSWFALEHSIYTHFGMANDRYFYMYRRKPRVSLGTKIRIWTPVIPWLAASIHFTYVKGNNNWFHLDI</sequence>
<protein>
    <recommendedName>
        <fullName evidence="3">Bacterial surface antigen (D15) domain-containing protein</fullName>
    </recommendedName>
</protein>
<dbReference type="GO" id="GO:0019867">
    <property type="term" value="C:outer membrane"/>
    <property type="evidence" value="ECO:0007669"/>
    <property type="project" value="InterPro"/>
</dbReference>
<keyword evidence="2" id="KW-0472">Membrane</keyword>
<evidence type="ECO:0000313" key="5">
    <source>
        <dbReference type="Proteomes" id="UP000032544"/>
    </source>
</evidence>
<evidence type="ECO:0000259" key="3">
    <source>
        <dbReference type="Pfam" id="PF01103"/>
    </source>
</evidence>